<accession>A0ABT0CBW9</accession>
<dbReference type="EMBL" id="JAFIRA010000025">
    <property type="protein sequence ID" value="MCJ2543289.1"/>
    <property type="molecule type" value="Genomic_DNA"/>
</dbReference>
<proteinExistence type="predicted"/>
<organism evidence="1 2">
    <name type="scientific">Thermostichus vulcanus str. 'Rupite'</name>
    <dbReference type="NCBI Taxonomy" id="2813851"/>
    <lineage>
        <taxon>Bacteria</taxon>
        <taxon>Bacillati</taxon>
        <taxon>Cyanobacteriota</taxon>
        <taxon>Cyanophyceae</taxon>
        <taxon>Thermostichales</taxon>
        <taxon>Thermostichaceae</taxon>
        <taxon>Thermostichus</taxon>
    </lineage>
</organism>
<evidence type="ECO:0000313" key="1">
    <source>
        <dbReference type="EMBL" id="MCJ2543289.1"/>
    </source>
</evidence>
<dbReference type="NCBIfam" id="NF038353">
    <property type="entry name" value="FxLYD_dom"/>
    <property type="match status" value="1"/>
</dbReference>
<dbReference type="RefSeq" id="WP_244350567.1">
    <property type="nucleotide sequence ID" value="NZ_JAFIRA010000025.1"/>
</dbReference>
<dbReference type="InterPro" id="IPR047676">
    <property type="entry name" value="FxLYD_dom"/>
</dbReference>
<reference evidence="1" key="1">
    <citation type="submission" date="2021-02" db="EMBL/GenBank/DDBJ databases">
        <title>The CRISPR/cas machinery reduction and long-range gene transfer in the hot spring cyanobacterium Synechococcus.</title>
        <authorList>
            <person name="Dvorak P."/>
            <person name="Jahodarova E."/>
            <person name="Hasler P."/>
            <person name="Poulickova A."/>
        </authorList>
    </citation>
    <scope>NUCLEOTIDE SEQUENCE</scope>
    <source>
        <strain evidence="1">Rupite</strain>
    </source>
</reference>
<keyword evidence="2" id="KW-1185">Reference proteome</keyword>
<gene>
    <name evidence="1" type="ORF">JX360_10285</name>
</gene>
<evidence type="ECO:0000313" key="2">
    <source>
        <dbReference type="Proteomes" id="UP000830835"/>
    </source>
</evidence>
<protein>
    <submittedName>
        <fullName evidence="1">Uncharacterized protein</fullName>
    </submittedName>
</protein>
<comment type="caution">
    <text evidence="1">The sequence shown here is derived from an EMBL/GenBank/DDBJ whole genome shotgun (WGS) entry which is preliminary data.</text>
</comment>
<dbReference type="Proteomes" id="UP000830835">
    <property type="component" value="Unassembled WGS sequence"/>
</dbReference>
<sequence length="144" mass="15763">MSQFWNRAKRVMLGCCMGLAFLLMGFGATSLQLKDLHITPCPDTAEYSNMVTSTANPMAAKCLFIEGTVVNRSKNTLVNADVFGRLYDANGNDVMPERTRLGAIEEVPPGETPFSIRISVPVTNPLPLTMEQFKASGFTGTVRR</sequence>
<name>A0ABT0CBW9_THEVL</name>